<dbReference type="InterPro" id="IPR006885">
    <property type="entry name" value="NADH_UbQ_FeS_4_mit-like"/>
</dbReference>
<dbReference type="GO" id="GO:0005743">
    <property type="term" value="C:mitochondrial inner membrane"/>
    <property type="evidence" value="ECO:0007669"/>
    <property type="project" value="UniProtKB-SubCell"/>
</dbReference>
<comment type="similarity">
    <text evidence="1 9">Belongs to the complex I NDUFS4 subunit family.</text>
</comment>
<keyword evidence="3 9" id="KW-0679">Respiratory chain</keyword>
<evidence type="ECO:0000256" key="2">
    <source>
        <dbReference type="ARBA" id="ARBA00022448"/>
    </source>
</evidence>
<protein>
    <recommendedName>
        <fullName evidence="9">NADH dehydrogenase [ubiquinone] iron-sulfur protein 4, mitochondrial</fullName>
    </recommendedName>
</protein>
<dbReference type="OrthoDB" id="3089at2759"/>
<dbReference type="Pfam" id="PF04800">
    <property type="entry name" value="NDUS4"/>
    <property type="match status" value="1"/>
</dbReference>
<evidence type="ECO:0000256" key="1">
    <source>
        <dbReference type="ARBA" id="ARBA00005882"/>
    </source>
</evidence>
<sequence length="246" mass="27832">MSLLRTAMRARVSARAFSTTPARLDVTVPGGVNPTSVGPKFDAESELDSFVAPARWSTKHVQPADVVAGRDAGPPTEHEDAKEITFDVVSDAPRELRHRQVRIFKPTKNTMQSAKGKTKVWRIDWDVLQGSGRWENPLMGWASSADYMQGTTLAFRTREDACRFAERQGWEYYVQEPKAARIPPKSYGEFANPHFDFDSQALYHTHIHFPKPLLLRPTKLLQEPTLTVTAENYTHVPGKLRIHHTK</sequence>
<keyword evidence="7 9" id="KW-0496">Mitochondrion</keyword>
<dbReference type="PANTHER" id="PTHR12219">
    <property type="entry name" value="NADH-UBIQUINONE OXIDOREDUCTASE"/>
    <property type="match status" value="1"/>
</dbReference>
<evidence type="ECO:0000256" key="3">
    <source>
        <dbReference type="ARBA" id="ARBA00022660"/>
    </source>
</evidence>
<accession>J4UEV6</accession>
<organism evidence="10 11">
    <name type="scientific">Trichosporon asahii var. asahii (strain ATCC 90039 / CBS 2479 / JCM 2466 / KCTC 7840 / NBRC 103889/ NCYC 2677 / UAMH 7654)</name>
    <name type="common">Yeast</name>
    <dbReference type="NCBI Taxonomy" id="1186058"/>
    <lineage>
        <taxon>Eukaryota</taxon>
        <taxon>Fungi</taxon>
        <taxon>Dikarya</taxon>
        <taxon>Basidiomycota</taxon>
        <taxon>Agaricomycotina</taxon>
        <taxon>Tremellomycetes</taxon>
        <taxon>Trichosporonales</taxon>
        <taxon>Trichosporonaceae</taxon>
        <taxon>Trichosporon</taxon>
    </lineage>
</organism>
<comment type="caution">
    <text evidence="10">The sequence shown here is derived from an EMBL/GenBank/DDBJ whole genome shotgun (WGS) entry which is preliminary data.</text>
</comment>
<dbReference type="InterPro" id="IPR038532">
    <property type="entry name" value="NDUFS4-like_sf"/>
</dbReference>
<dbReference type="KEGG" id="tasa:A1Q1_00992"/>
<evidence type="ECO:0000256" key="6">
    <source>
        <dbReference type="ARBA" id="ARBA00022982"/>
    </source>
</evidence>
<evidence type="ECO:0000313" key="10">
    <source>
        <dbReference type="EMBL" id="EJT49840.1"/>
    </source>
</evidence>
<proteinExistence type="inferred from homology"/>
<comment type="subcellular location">
    <subcellularLocation>
        <location evidence="9">Mitochondrion inner membrane</location>
        <topology evidence="9">Peripheral membrane protein</topology>
        <orientation evidence="9">Matrix side</orientation>
    </subcellularLocation>
</comment>
<name>J4UEV6_TRIAS</name>
<dbReference type="Gene3D" id="3.30.160.190">
    <property type="entry name" value="atu1810 like domain"/>
    <property type="match status" value="1"/>
</dbReference>
<evidence type="ECO:0000256" key="5">
    <source>
        <dbReference type="ARBA" id="ARBA00022946"/>
    </source>
</evidence>
<dbReference type="GO" id="GO:0022900">
    <property type="term" value="P:electron transport chain"/>
    <property type="evidence" value="ECO:0007669"/>
    <property type="project" value="InterPro"/>
</dbReference>
<dbReference type="EMBL" id="ALBS01000145">
    <property type="protein sequence ID" value="EJT49840.1"/>
    <property type="molecule type" value="Genomic_DNA"/>
</dbReference>
<keyword evidence="6 9" id="KW-0249">Electron transport</keyword>
<dbReference type="VEuPathDB" id="FungiDB:A1Q1_00992"/>
<keyword evidence="4 9" id="KW-0999">Mitochondrion inner membrane</keyword>
<evidence type="ECO:0000256" key="9">
    <source>
        <dbReference type="RuleBase" id="RU367010"/>
    </source>
</evidence>
<evidence type="ECO:0000256" key="8">
    <source>
        <dbReference type="ARBA" id="ARBA00023136"/>
    </source>
</evidence>
<keyword evidence="2 9" id="KW-0813">Transport</keyword>
<evidence type="ECO:0000256" key="4">
    <source>
        <dbReference type="ARBA" id="ARBA00022792"/>
    </source>
</evidence>
<dbReference type="PANTHER" id="PTHR12219:SF8">
    <property type="entry name" value="NADH DEHYDROGENASE [UBIQUINONE] IRON-SULFUR PROTEIN 4, MITOCHONDRIAL"/>
    <property type="match status" value="1"/>
</dbReference>
<dbReference type="GeneID" id="25984506"/>
<keyword evidence="5 9" id="KW-0809">Transit peptide</keyword>
<gene>
    <name evidence="10" type="ORF">A1Q1_00992</name>
</gene>
<reference evidence="10 11" key="1">
    <citation type="journal article" date="2012" name="Eukaryot. Cell">
        <title>Draft genome sequence of CBS 2479, the standard type strain of Trichosporon asahii.</title>
        <authorList>
            <person name="Yang R.Y."/>
            <person name="Li H.T."/>
            <person name="Zhu H."/>
            <person name="Zhou G.P."/>
            <person name="Wang M."/>
            <person name="Wang L."/>
        </authorList>
    </citation>
    <scope>NUCLEOTIDE SEQUENCE [LARGE SCALE GENOMIC DNA]</scope>
    <source>
        <strain evidence="11">ATCC 90039 / CBS 2479 / JCM 2466 / KCTC 7840 / NCYC 2677 / UAMH 7654</strain>
    </source>
</reference>
<evidence type="ECO:0000256" key="7">
    <source>
        <dbReference type="ARBA" id="ARBA00023128"/>
    </source>
</evidence>
<dbReference type="RefSeq" id="XP_014181090.1">
    <property type="nucleotide sequence ID" value="XM_014325615.1"/>
</dbReference>
<dbReference type="FunFam" id="3.30.160.190:FF:000001">
    <property type="entry name" value="NADH-ubiquinone oxidoreductase 21 kDa subunit mitochondrial"/>
    <property type="match status" value="1"/>
</dbReference>
<dbReference type="Proteomes" id="UP000002748">
    <property type="component" value="Unassembled WGS sequence"/>
</dbReference>
<dbReference type="HOGENOM" id="CLU_1129760_0_0_1"/>
<keyword evidence="8 9" id="KW-0472">Membrane</keyword>
<dbReference type="AlphaFoldDB" id="J4UEV6"/>
<comment type="function">
    <text evidence="9">Accessory subunit of the mitochondrial membrane respiratory chain NADH dehydrogenase (Complex I), that is believed not to be involved in catalysis. Complex I functions in the transfer of electrons from NADH to the respiratory chain. The immediate electron acceptor for the enzyme is believed to be ubiquinone.</text>
</comment>
<evidence type="ECO:0000313" key="11">
    <source>
        <dbReference type="Proteomes" id="UP000002748"/>
    </source>
</evidence>